<dbReference type="PANTHER" id="PTHR47505:SF1">
    <property type="entry name" value="DNA UTILIZATION PROTEIN YHGH"/>
    <property type="match status" value="1"/>
</dbReference>
<proteinExistence type="inferred from homology"/>
<dbReference type="InterPro" id="IPR029057">
    <property type="entry name" value="PRTase-like"/>
</dbReference>
<feature type="region of interest" description="Disordered" evidence="2">
    <location>
        <begin position="182"/>
        <end position="206"/>
    </location>
</feature>
<dbReference type="EMBL" id="PVTX01000009">
    <property type="protein sequence ID" value="PRZ04906.1"/>
    <property type="molecule type" value="Genomic_DNA"/>
</dbReference>
<dbReference type="PANTHER" id="PTHR47505">
    <property type="entry name" value="DNA UTILIZATION PROTEIN YHGH"/>
    <property type="match status" value="1"/>
</dbReference>
<evidence type="ECO:0000256" key="2">
    <source>
        <dbReference type="SAM" id="MobiDB-lite"/>
    </source>
</evidence>
<organism evidence="3 4">
    <name type="scientific">Isoptericola halotolerans</name>
    <dbReference type="NCBI Taxonomy" id="300560"/>
    <lineage>
        <taxon>Bacteria</taxon>
        <taxon>Bacillati</taxon>
        <taxon>Actinomycetota</taxon>
        <taxon>Actinomycetes</taxon>
        <taxon>Micrococcales</taxon>
        <taxon>Promicromonosporaceae</taxon>
        <taxon>Isoptericola</taxon>
    </lineage>
</organism>
<dbReference type="InterPro" id="IPR000836">
    <property type="entry name" value="PRTase_dom"/>
</dbReference>
<sequence length="206" mass="21087">MDGVPPLPVWAVGDYAGPVRDVVVAWKDRERADLDLLLAPALHRAAAVVAPSLRAVVGSAAVLVVPAPSAPGARLRRGREPVGVLAGAVAAGLRTGGVRAVVAPALRRRRTSRDQVGLGARARGRNLDASVRARRHARRSSSCVLVDDVLTTGATLAASERALASAGSTALGAFVLAATPPPDAVTESPHDTWSPEVHPADTLGLA</sequence>
<protein>
    <submittedName>
        <fullName evidence="3">Amidophosphoribosyltransferase</fullName>
    </submittedName>
</protein>
<gene>
    <name evidence="3" type="ORF">BCL65_109146</name>
</gene>
<dbReference type="Proteomes" id="UP000239895">
    <property type="component" value="Unassembled WGS sequence"/>
</dbReference>
<accession>A0ABX5EEA9</accession>
<name>A0ABX5EEA9_9MICO</name>
<evidence type="ECO:0000313" key="3">
    <source>
        <dbReference type="EMBL" id="PRZ04906.1"/>
    </source>
</evidence>
<reference evidence="3 4" key="1">
    <citation type="submission" date="2018-03" db="EMBL/GenBank/DDBJ databases">
        <title>Comparative analysis of microorganisms from saline springs in Andes Mountain Range, Colombia.</title>
        <authorList>
            <person name="Rubin E."/>
        </authorList>
    </citation>
    <scope>NUCLEOTIDE SEQUENCE [LARGE SCALE GENOMIC DNA]</scope>
    <source>
        <strain evidence="3 4">CG 23</strain>
    </source>
</reference>
<evidence type="ECO:0000256" key="1">
    <source>
        <dbReference type="ARBA" id="ARBA00008007"/>
    </source>
</evidence>
<comment type="caution">
    <text evidence="3">The sequence shown here is derived from an EMBL/GenBank/DDBJ whole genome shotgun (WGS) entry which is preliminary data.</text>
</comment>
<evidence type="ECO:0000313" key="4">
    <source>
        <dbReference type="Proteomes" id="UP000239895"/>
    </source>
</evidence>
<comment type="similarity">
    <text evidence="1">Belongs to the ComF/GntX family.</text>
</comment>
<dbReference type="CDD" id="cd06223">
    <property type="entry name" value="PRTases_typeI"/>
    <property type="match status" value="1"/>
</dbReference>
<dbReference type="InterPro" id="IPR051910">
    <property type="entry name" value="ComF/GntX_DNA_util-trans"/>
</dbReference>
<keyword evidence="4" id="KW-1185">Reference proteome</keyword>
<dbReference type="SUPFAM" id="SSF53271">
    <property type="entry name" value="PRTase-like"/>
    <property type="match status" value="1"/>
</dbReference>
<dbReference type="Gene3D" id="3.40.50.2020">
    <property type="match status" value="1"/>
</dbReference>